<comment type="caution">
    <text evidence="2">The sequence shown here is derived from an EMBL/GenBank/DDBJ whole genome shotgun (WGS) entry which is preliminary data.</text>
</comment>
<dbReference type="Pfam" id="PF00078">
    <property type="entry name" value="RVT_1"/>
    <property type="match status" value="1"/>
</dbReference>
<organism evidence="2 3">
    <name type="scientific">Alligator mississippiensis</name>
    <name type="common">American alligator</name>
    <dbReference type="NCBI Taxonomy" id="8496"/>
    <lineage>
        <taxon>Eukaryota</taxon>
        <taxon>Metazoa</taxon>
        <taxon>Chordata</taxon>
        <taxon>Craniata</taxon>
        <taxon>Vertebrata</taxon>
        <taxon>Euteleostomi</taxon>
        <taxon>Archelosauria</taxon>
        <taxon>Archosauria</taxon>
        <taxon>Crocodylia</taxon>
        <taxon>Alligatoridae</taxon>
        <taxon>Alligatorinae</taxon>
        <taxon>Alligator</taxon>
    </lineage>
</organism>
<reference evidence="2 3" key="1">
    <citation type="journal article" date="2012" name="Genome Biol.">
        <title>Sequencing three crocodilian genomes to illuminate the evolution of archosaurs and amniotes.</title>
        <authorList>
            <person name="St John J.A."/>
            <person name="Braun E.L."/>
            <person name="Isberg S.R."/>
            <person name="Miles L.G."/>
            <person name="Chong A.Y."/>
            <person name="Gongora J."/>
            <person name="Dalzell P."/>
            <person name="Moran C."/>
            <person name="Bed'hom B."/>
            <person name="Abzhanov A."/>
            <person name="Burgess S.C."/>
            <person name="Cooksey A.M."/>
            <person name="Castoe T.A."/>
            <person name="Crawford N.G."/>
            <person name="Densmore L.D."/>
            <person name="Drew J.C."/>
            <person name="Edwards S.V."/>
            <person name="Faircloth B.C."/>
            <person name="Fujita M.K."/>
            <person name="Greenwold M.J."/>
            <person name="Hoffmann F.G."/>
            <person name="Howard J.M."/>
            <person name="Iguchi T."/>
            <person name="Janes D.E."/>
            <person name="Khan S.Y."/>
            <person name="Kohno S."/>
            <person name="de Koning A.J."/>
            <person name="Lance S.L."/>
            <person name="McCarthy F.M."/>
            <person name="McCormack J.E."/>
            <person name="Merchant M.E."/>
            <person name="Peterson D.G."/>
            <person name="Pollock D.D."/>
            <person name="Pourmand N."/>
            <person name="Raney B.J."/>
            <person name="Roessler K.A."/>
            <person name="Sanford J.R."/>
            <person name="Sawyer R.H."/>
            <person name="Schmidt C.J."/>
            <person name="Triplett E.W."/>
            <person name="Tuberville T.D."/>
            <person name="Venegas-Anaya M."/>
            <person name="Howard J.T."/>
            <person name="Jarvis E.D."/>
            <person name="Guillette L.J.Jr."/>
            <person name="Glenn T.C."/>
            <person name="Green R.E."/>
            <person name="Ray D.A."/>
        </authorList>
    </citation>
    <scope>NUCLEOTIDE SEQUENCE [LARGE SCALE GENOMIC DNA]</scope>
    <source>
        <strain evidence="2">KSC_2009_1</strain>
    </source>
</reference>
<evidence type="ECO:0000259" key="1">
    <source>
        <dbReference type="PROSITE" id="PS50878"/>
    </source>
</evidence>
<proteinExistence type="predicted"/>
<feature type="domain" description="Reverse transcriptase" evidence="1">
    <location>
        <begin position="1"/>
        <end position="179"/>
    </location>
</feature>
<dbReference type="PANTHER" id="PTHR47027">
    <property type="entry name" value="REVERSE TRANSCRIPTASE DOMAIN-CONTAINING PROTEIN"/>
    <property type="match status" value="1"/>
</dbReference>
<accession>A0A151M7S0</accession>
<evidence type="ECO:0000313" key="2">
    <source>
        <dbReference type="EMBL" id="KYO20564.1"/>
    </source>
</evidence>
<dbReference type="InterPro" id="IPR000477">
    <property type="entry name" value="RT_dom"/>
</dbReference>
<dbReference type="Proteomes" id="UP000050525">
    <property type="component" value="Unassembled WGS sequence"/>
</dbReference>
<dbReference type="EMBL" id="AKHW03006358">
    <property type="protein sequence ID" value="KYO20564.1"/>
    <property type="molecule type" value="Genomic_DNA"/>
</dbReference>
<sequence>MALDNTWRTRKQCAVVWLDIPNTFGSVPHHHILGTLRELGLPEDIIDLVQELYNSCTITIQSTKGETDKISIQSGVRQDCPLSPIIFNLAMQPFLQAVVGGCGRLNLYDQKLSILTYANNLILLTNTAAQMQQMLDVTSEAARWMGLCFSVAKCTSLFIDGRKKSHILESTLTIQGQAMRHLHDGKVYCHFGMPTGHQTTFIFISRDYRR</sequence>
<dbReference type="PROSITE" id="PS50878">
    <property type="entry name" value="RT_POL"/>
    <property type="match status" value="1"/>
</dbReference>
<name>A0A151M7S0_ALLMI</name>
<keyword evidence="3" id="KW-1185">Reference proteome</keyword>
<evidence type="ECO:0000313" key="3">
    <source>
        <dbReference type="Proteomes" id="UP000050525"/>
    </source>
</evidence>
<dbReference type="AlphaFoldDB" id="A0A151M7S0"/>
<protein>
    <recommendedName>
        <fullName evidence="1">Reverse transcriptase domain-containing protein</fullName>
    </recommendedName>
</protein>
<dbReference type="PANTHER" id="PTHR47027:SF20">
    <property type="entry name" value="REVERSE TRANSCRIPTASE-LIKE PROTEIN WITH RNA-DIRECTED DNA POLYMERASE DOMAIN"/>
    <property type="match status" value="1"/>
</dbReference>
<gene>
    <name evidence="2" type="ORF">Y1Q_0012474</name>
</gene>